<evidence type="ECO:0000256" key="1">
    <source>
        <dbReference type="SAM" id="Phobius"/>
    </source>
</evidence>
<comment type="caution">
    <text evidence="2">The sequence shown here is derived from an EMBL/GenBank/DDBJ whole genome shotgun (WGS) entry which is preliminary data.</text>
</comment>
<dbReference type="EMBL" id="JAHOEI010000092">
    <property type="protein sequence ID" value="MBV3389046.1"/>
    <property type="molecule type" value="Genomic_DNA"/>
</dbReference>
<sequence length="83" mass="9314">MNAKIKLGLAVVLVLCFLGLSIGALDVVPKHIEDRFYVVGVEGKWSNLVSLLFYVIAVMCGFYGWLVFRHTSIRDKGKGLEIW</sequence>
<keyword evidence="1" id="KW-0472">Membrane</keyword>
<dbReference type="AlphaFoldDB" id="A0AAW4N2M7"/>
<keyword evidence="1" id="KW-1133">Transmembrane helix</keyword>
<gene>
    <name evidence="2" type="ORF">KSW82_15065</name>
</gene>
<accession>A0AAW4N2M7</accession>
<dbReference type="Proteomes" id="UP001196765">
    <property type="component" value="Unassembled WGS sequence"/>
</dbReference>
<reference evidence="2" key="1">
    <citation type="submission" date="2021-06" db="EMBL/GenBank/DDBJ databases">
        <title>Collection of gut derived symbiotic bacterial strains cultured from healthy donors.</title>
        <authorList>
            <person name="Lin H."/>
            <person name="Littmann E."/>
            <person name="Pamer E.G."/>
        </authorList>
    </citation>
    <scope>NUCLEOTIDE SEQUENCE</scope>
    <source>
        <strain evidence="2">MSK.21.74</strain>
    </source>
</reference>
<organism evidence="2 3">
    <name type="scientific">Segatella copri</name>
    <dbReference type="NCBI Taxonomy" id="165179"/>
    <lineage>
        <taxon>Bacteria</taxon>
        <taxon>Pseudomonadati</taxon>
        <taxon>Bacteroidota</taxon>
        <taxon>Bacteroidia</taxon>
        <taxon>Bacteroidales</taxon>
        <taxon>Prevotellaceae</taxon>
        <taxon>Segatella</taxon>
    </lineage>
</organism>
<evidence type="ECO:0000313" key="2">
    <source>
        <dbReference type="EMBL" id="MBV3389046.1"/>
    </source>
</evidence>
<proteinExistence type="predicted"/>
<name>A0AAW4N2M7_9BACT</name>
<evidence type="ECO:0000313" key="3">
    <source>
        <dbReference type="Proteomes" id="UP001196765"/>
    </source>
</evidence>
<protein>
    <submittedName>
        <fullName evidence="2">Uncharacterized protein</fullName>
    </submittedName>
</protein>
<feature type="transmembrane region" description="Helical" evidence="1">
    <location>
        <begin position="47"/>
        <end position="68"/>
    </location>
</feature>
<dbReference type="RefSeq" id="WP_217745119.1">
    <property type="nucleotide sequence ID" value="NZ_JAHOEI010000092.1"/>
</dbReference>
<keyword evidence="1" id="KW-0812">Transmembrane</keyword>